<dbReference type="AlphaFoldDB" id="A0A6I6DU75"/>
<organism evidence="2 3">
    <name type="scientific">Microbacterium oryzae</name>
    <dbReference type="NCBI Taxonomy" id="743009"/>
    <lineage>
        <taxon>Bacteria</taxon>
        <taxon>Bacillati</taxon>
        <taxon>Actinomycetota</taxon>
        <taxon>Actinomycetes</taxon>
        <taxon>Micrococcales</taxon>
        <taxon>Microbacteriaceae</taxon>
        <taxon>Microbacterium</taxon>
    </lineage>
</organism>
<dbReference type="Proteomes" id="UP000422989">
    <property type="component" value="Chromosome"/>
</dbReference>
<proteinExistence type="predicted"/>
<evidence type="ECO:0000313" key="3">
    <source>
        <dbReference type="Proteomes" id="UP000422989"/>
    </source>
</evidence>
<evidence type="ECO:0000256" key="1">
    <source>
        <dbReference type="SAM" id="Phobius"/>
    </source>
</evidence>
<feature type="transmembrane region" description="Helical" evidence="1">
    <location>
        <begin position="75"/>
        <end position="96"/>
    </location>
</feature>
<sequence>MSPTALPTPGRDRGSVVRLLLAVGAAALLLLGIWTSPAHESLEGGSVLPVSVSAAATPTSDAEVIVPVAPAEDELGVAGLCVLGALCGVLLAIFAWRALGGRPTPVVLSVAGRWLSALLPQKRVFSPMVTTTLLGISRT</sequence>
<dbReference type="EMBL" id="CP032550">
    <property type="protein sequence ID" value="QGU27696.1"/>
    <property type="molecule type" value="Genomic_DNA"/>
</dbReference>
<accession>A0A6I6DU75</accession>
<keyword evidence="3" id="KW-1185">Reference proteome</keyword>
<evidence type="ECO:0000313" key="2">
    <source>
        <dbReference type="EMBL" id="QGU27696.1"/>
    </source>
</evidence>
<dbReference type="RefSeq" id="WP_156242195.1">
    <property type="nucleotide sequence ID" value="NZ_BAAAZL010000004.1"/>
</dbReference>
<reference evidence="2 3" key="1">
    <citation type="submission" date="2018-09" db="EMBL/GenBank/DDBJ databases">
        <title>Whole genome sequencing of Microbacterium oryzae strain MB-10T.</title>
        <authorList>
            <person name="Das S.K."/>
        </authorList>
    </citation>
    <scope>NUCLEOTIDE SEQUENCE [LARGE SCALE GENOMIC DNA]</scope>
    <source>
        <strain evidence="2 3">MB-10</strain>
    </source>
</reference>
<protein>
    <submittedName>
        <fullName evidence="2">Uncharacterized protein</fullName>
    </submittedName>
</protein>
<feature type="transmembrane region" description="Helical" evidence="1">
    <location>
        <begin position="16"/>
        <end position="34"/>
    </location>
</feature>
<keyword evidence="1" id="KW-0812">Transmembrane</keyword>
<keyword evidence="1" id="KW-1133">Transmembrane helix</keyword>
<dbReference type="KEGG" id="moj:D7D94_08445"/>
<keyword evidence="1" id="KW-0472">Membrane</keyword>
<name>A0A6I6DU75_9MICO</name>
<dbReference type="OrthoDB" id="9898101at2"/>
<gene>
    <name evidence="2" type="ORF">D7D94_08445</name>
</gene>